<reference evidence="2 3" key="1">
    <citation type="submission" date="2019-11" db="EMBL/GenBank/DDBJ databases">
        <title>Pseudodesulfovibrio alkaliphilus, sp. nov., an alkaliphilic sulfate-reducing bacteria from mud volcano of Taman peninsula, Russia.</title>
        <authorList>
            <person name="Frolova A."/>
            <person name="Merkel A.Y."/>
            <person name="Slobodkin A.I."/>
        </authorList>
    </citation>
    <scope>NUCLEOTIDE SEQUENCE [LARGE SCALE GENOMIC DNA]</scope>
    <source>
        <strain evidence="2 3">F-1</strain>
    </source>
</reference>
<evidence type="ECO:0000313" key="2">
    <source>
        <dbReference type="EMBL" id="MUM77723.1"/>
    </source>
</evidence>
<evidence type="ECO:0000259" key="1">
    <source>
        <dbReference type="Pfam" id="PF01636"/>
    </source>
</evidence>
<dbReference type="RefSeq" id="WP_155934159.1">
    <property type="nucleotide sequence ID" value="NZ_WODC01000005.1"/>
</dbReference>
<evidence type="ECO:0000313" key="3">
    <source>
        <dbReference type="Proteomes" id="UP000461162"/>
    </source>
</evidence>
<dbReference type="SUPFAM" id="SSF56112">
    <property type="entry name" value="Protein kinase-like (PK-like)"/>
    <property type="match status" value="1"/>
</dbReference>
<dbReference type="GO" id="GO:0016740">
    <property type="term" value="F:transferase activity"/>
    <property type="evidence" value="ECO:0007669"/>
    <property type="project" value="UniProtKB-KW"/>
</dbReference>
<dbReference type="EMBL" id="WODC01000005">
    <property type="protein sequence ID" value="MUM77723.1"/>
    <property type="molecule type" value="Genomic_DNA"/>
</dbReference>
<protein>
    <submittedName>
        <fullName evidence="2">Phosphotransferase</fullName>
    </submittedName>
</protein>
<sequence length="328" mass="35550">MPRSLSPAPDAGRLALWGLRPGCDRPDIPLQGSPERCEARAAVQDSTGRVLVLERLGSGSVARRGRIGAFLLGLAQDGLPVPAPMADPDGRILIQDQGAYWQLSPFVPGDPLPQPDYVDQPERGIHLGRFLASLRRAGAGSRDFDGEPGFSLPGYIKTLMATIAQRQPDLHRELTPILAAATPLAEAWPDLETAPCHGDFHPGNVIWRGTGVAAVIDWEFAGHRPVLFDAANCLGCVGIEEPAALVRGLAPALLRTLRDEACLPPRALALLPEMILALRMAWLSEWLRRNDRAMIDLEVRFMRLLANSLDTLLPAWKTILEAGTGPVH</sequence>
<dbReference type="Gene3D" id="3.90.1200.10">
    <property type="match status" value="1"/>
</dbReference>
<feature type="domain" description="Aminoglycoside phosphotransferase" evidence="1">
    <location>
        <begin position="43"/>
        <end position="254"/>
    </location>
</feature>
<keyword evidence="3" id="KW-1185">Reference proteome</keyword>
<proteinExistence type="predicted"/>
<dbReference type="Pfam" id="PF01636">
    <property type="entry name" value="APH"/>
    <property type="match status" value="1"/>
</dbReference>
<comment type="caution">
    <text evidence="2">The sequence shown here is derived from an EMBL/GenBank/DDBJ whole genome shotgun (WGS) entry which is preliminary data.</text>
</comment>
<accession>A0A7K1KNR6</accession>
<gene>
    <name evidence="2" type="ORF">GKC30_08760</name>
</gene>
<dbReference type="Proteomes" id="UP000461162">
    <property type="component" value="Unassembled WGS sequence"/>
</dbReference>
<dbReference type="InterPro" id="IPR002575">
    <property type="entry name" value="Aminoglycoside_PTrfase"/>
</dbReference>
<dbReference type="InterPro" id="IPR011009">
    <property type="entry name" value="Kinase-like_dom_sf"/>
</dbReference>
<name>A0A7K1KNR6_9BACT</name>
<dbReference type="AlphaFoldDB" id="A0A7K1KNR6"/>
<keyword evidence="2" id="KW-0808">Transferase</keyword>
<organism evidence="2 3">
    <name type="scientific">Pseudodesulfovibrio alkaliphilus</name>
    <dbReference type="NCBI Taxonomy" id="2661613"/>
    <lineage>
        <taxon>Bacteria</taxon>
        <taxon>Pseudomonadati</taxon>
        <taxon>Thermodesulfobacteriota</taxon>
        <taxon>Desulfovibrionia</taxon>
        <taxon>Desulfovibrionales</taxon>
        <taxon>Desulfovibrionaceae</taxon>
    </lineage>
</organism>